<dbReference type="InterPro" id="IPR051122">
    <property type="entry name" value="SDR_DHRS6-like"/>
</dbReference>
<reference evidence="4" key="2">
    <citation type="submission" date="2021-08" db="EMBL/GenBank/DDBJ databases">
        <authorList>
            <person name="Tani A."/>
            <person name="Ola A."/>
            <person name="Ogura Y."/>
            <person name="Katsura K."/>
            <person name="Hayashi T."/>
        </authorList>
    </citation>
    <scope>NUCLEOTIDE SEQUENCE</scope>
    <source>
        <strain evidence="4">KCTC 52305</strain>
    </source>
</reference>
<feature type="region of interest" description="Disordered" evidence="3">
    <location>
        <begin position="186"/>
        <end position="207"/>
    </location>
</feature>
<evidence type="ECO:0000256" key="2">
    <source>
        <dbReference type="ARBA" id="ARBA00023002"/>
    </source>
</evidence>
<protein>
    <submittedName>
        <fullName evidence="4">3-oxoacyl-[acyl-carrier-protein] reductase FabG</fullName>
    </submittedName>
</protein>
<dbReference type="PRINTS" id="PR00081">
    <property type="entry name" value="GDHRDH"/>
</dbReference>
<dbReference type="RefSeq" id="WP_128563572.1">
    <property type="nucleotide sequence ID" value="NZ_BPQH01000035.1"/>
</dbReference>
<dbReference type="Pfam" id="PF13561">
    <property type="entry name" value="adh_short_C2"/>
    <property type="match status" value="1"/>
</dbReference>
<reference evidence="4" key="1">
    <citation type="journal article" date="2021" name="Front. Microbiol.">
        <title>Comprehensive Comparative Genomics and Phenotyping of Methylobacterium Species.</title>
        <authorList>
            <person name="Alessa O."/>
            <person name="Ogura Y."/>
            <person name="Fujitani Y."/>
            <person name="Takami H."/>
            <person name="Hayashi T."/>
            <person name="Sahin N."/>
            <person name="Tani A."/>
        </authorList>
    </citation>
    <scope>NUCLEOTIDE SEQUENCE</scope>
    <source>
        <strain evidence="4">KCTC 52305</strain>
    </source>
</reference>
<gene>
    <name evidence="4" type="primary">fabG_25</name>
    <name evidence="4" type="ORF">OPKNFCMD_6483</name>
</gene>
<dbReference type="SUPFAM" id="SSF51735">
    <property type="entry name" value="NAD(P)-binding Rossmann-fold domains"/>
    <property type="match status" value="1"/>
</dbReference>
<evidence type="ECO:0000313" key="4">
    <source>
        <dbReference type="EMBL" id="GJD53706.1"/>
    </source>
</evidence>
<dbReference type="EMBL" id="BPQH01000035">
    <property type="protein sequence ID" value="GJD53706.1"/>
    <property type="molecule type" value="Genomic_DNA"/>
</dbReference>
<dbReference type="InterPro" id="IPR002347">
    <property type="entry name" value="SDR_fam"/>
</dbReference>
<name>A0ABQ4RAA0_9HYPH</name>
<accession>A0ABQ4RAA0</accession>
<organism evidence="4 5">
    <name type="scientific">Methylobacterium crusticola</name>
    <dbReference type="NCBI Taxonomy" id="1697972"/>
    <lineage>
        <taxon>Bacteria</taxon>
        <taxon>Pseudomonadati</taxon>
        <taxon>Pseudomonadota</taxon>
        <taxon>Alphaproteobacteria</taxon>
        <taxon>Hyphomicrobiales</taxon>
        <taxon>Methylobacteriaceae</taxon>
        <taxon>Methylobacterium</taxon>
    </lineage>
</organism>
<dbReference type="CDD" id="cd05233">
    <property type="entry name" value="SDR_c"/>
    <property type="match status" value="1"/>
</dbReference>
<dbReference type="Gene3D" id="3.40.50.720">
    <property type="entry name" value="NAD(P)-binding Rossmann-like Domain"/>
    <property type="match status" value="1"/>
</dbReference>
<evidence type="ECO:0000256" key="1">
    <source>
        <dbReference type="ARBA" id="ARBA00006484"/>
    </source>
</evidence>
<dbReference type="PANTHER" id="PTHR43477:SF1">
    <property type="entry name" value="DIHYDROANTICAPSIN 7-DEHYDROGENASE"/>
    <property type="match status" value="1"/>
</dbReference>
<evidence type="ECO:0000256" key="3">
    <source>
        <dbReference type="SAM" id="MobiDB-lite"/>
    </source>
</evidence>
<proteinExistence type="inferred from homology"/>
<comment type="caution">
    <text evidence="4">The sequence shown here is derived from an EMBL/GenBank/DDBJ whole genome shotgun (WGS) entry which is preliminary data.</text>
</comment>
<keyword evidence="5" id="KW-1185">Reference proteome</keyword>
<dbReference type="PANTHER" id="PTHR43477">
    <property type="entry name" value="DIHYDROANTICAPSIN 7-DEHYDROGENASE"/>
    <property type="match status" value="1"/>
</dbReference>
<evidence type="ECO:0000313" key="5">
    <source>
        <dbReference type="Proteomes" id="UP001055167"/>
    </source>
</evidence>
<comment type="similarity">
    <text evidence="1">Belongs to the short-chain dehydrogenases/reductases (SDR) family.</text>
</comment>
<dbReference type="Proteomes" id="UP001055167">
    <property type="component" value="Unassembled WGS sequence"/>
</dbReference>
<sequence length="243" mass="25015">MDFQDKVIWVTGASGALGLASALTLARRGATVVASARSIETTDFGGADIHRLPVDVTETSSVDRAFAALLARHGRIDGLVASTNVGRFGDFLDLDDDAWRAVFEAKLLGSVRPVRAALPTLVKQGAGAIVLISGRGGIDPPPHHFPGSSVNAALDLLVQGLGRRYGPDGIRVNAVAPGPIQSPRLAEMRQGGQAPPANLQTATPGPGLPQDVADAVAYLLSDAARFVNGARLAVDGGGPPLVR</sequence>
<dbReference type="InterPro" id="IPR036291">
    <property type="entry name" value="NAD(P)-bd_dom_sf"/>
</dbReference>
<keyword evidence="2" id="KW-0560">Oxidoreductase</keyword>